<gene>
    <name evidence="1" type="ORF">BN486_02208</name>
</gene>
<organism evidence="1 2">
    <name type="scientific">[Clostridium] clostridioforme CAG:132</name>
    <dbReference type="NCBI Taxonomy" id="1263065"/>
    <lineage>
        <taxon>Bacteria</taxon>
        <taxon>Bacillati</taxon>
        <taxon>Bacillota</taxon>
        <taxon>Clostridia</taxon>
        <taxon>Lachnospirales</taxon>
        <taxon>Lachnospiraceae</taxon>
        <taxon>Enterocloster</taxon>
    </lineage>
</organism>
<sequence length="107" mass="11700">MTSKAWGASPFFRYSIAQIEVESVLCWGSSFKRLSAFSSSPSTMVMEARWDTAACQKAAAPLARTSSRSCFFCLIQPSLICWGWAGNSIANRSNKVTALDFKGMLEG</sequence>
<name>R6JW63_9FIRM</name>
<comment type="caution">
    <text evidence="1">The sequence shown here is derived from an EMBL/GenBank/DDBJ whole genome shotgun (WGS) entry which is preliminary data.</text>
</comment>
<evidence type="ECO:0000313" key="1">
    <source>
        <dbReference type="EMBL" id="CDB62006.1"/>
    </source>
</evidence>
<proteinExistence type="predicted"/>
<dbReference type="AlphaFoldDB" id="R6JW63"/>
<dbReference type="Proteomes" id="UP000018009">
    <property type="component" value="Unassembled WGS sequence"/>
</dbReference>
<reference evidence="1" key="1">
    <citation type="submission" date="2012-11" db="EMBL/GenBank/DDBJ databases">
        <title>Dependencies among metagenomic species, viruses, plasmids and units of genetic variation.</title>
        <authorList>
            <person name="Nielsen H.B."/>
            <person name="Almeida M."/>
            <person name="Juncker A.S."/>
            <person name="Rasmussen S."/>
            <person name="Li J."/>
            <person name="Sunagawa S."/>
            <person name="Plichta D."/>
            <person name="Gautier L."/>
            <person name="Le Chatelier E."/>
            <person name="Peletier E."/>
            <person name="Bonde I."/>
            <person name="Nielsen T."/>
            <person name="Manichanh C."/>
            <person name="Arumugam M."/>
            <person name="Batto J."/>
            <person name="Santos M.B.Q.D."/>
            <person name="Blom N."/>
            <person name="Borruel N."/>
            <person name="Burgdorf K.S."/>
            <person name="Boumezbeur F."/>
            <person name="Casellas F."/>
            <person name="Dore J."/>
            <person name="Guarner F."/>
            <person name="Hansen T."/>
            <person name="Hildebrand F."/>
            <person name="Kaas R.S."/>
            <person name="Kennedy S."/>
            <person name="Kristiansen K."/>
            <person name="Kultima J.R."/>
            <person name="Leonard P."/>
            <person name="Levenez F."/>
            <person name="Lund O."/>
            <person name="Moumen B."/>
            <person name="Le Paslier D."/>
            <person name="Pons N."/>
            <person name="Pedersen O."/>
            <person name="Prifti E."/>
            <person name="Qin J."/>
            <person name="Raes J."/>
            <person name="Tap J."/>
            <person name="Tims S."/>
            <person name="Ussery D.W."/>
            <person name="Yamada T."/>
            <person name="MetaHit consortium"/>
            <person name="Renault P."/>
            <person name="Sicheritz-Ponten T."/>
            <person name="Bork P."/>
            <person name="Wang J."/>
            <person name="Brunak S."/>
            <person name="Ehrlich S.D."/>
        </authorList>
    </citation>
    <scope>NUCLEOTIDE SEQUENCE [LARGE SCALE GENOMIC DNA]</scope>
</reference>
<dbReference type="EMBL" id="CBDY010000110">
    <property type="protein sequence ID" value="CDB62006.1"/>
    <property type="molecule type" value="Genomic_DNA"/>
</dbReference>
<protein>
    <submittedName>
        <fullName evidence="1">Uncharacterized protein</fullName>
    </submittedName>
</protein>
<accession>R6JW63</accession>
<evidence type="ECO:0000313" key="2">
    <source>
        <dbReference type="Proteomes" id="UP000018009"/>
    </source>
</evidence>